<protein>
    <submittedName>
        <fullName evidence="1">Uncharacterized protein</fullName>
    </submittedName>
</protein>
<proteinExistence type="predicted"/>
<dbReference type="EMBL" id="JAPMLT010000017">
    <property type="protein sequence ID" value="MCX7572181.1"/>
    <property type="molecule type" value="Genomic_DNA"/>
</dbReference>
<keyword evidence="2" id="KW-1185">Reference proteome</keyword>
<organism evidence="1 2">
    <name type="scientific">Tumebacillus lacus</name>
    <dbReference type="NCBI Taxonomy" id="2995335"/>
    <lineage>
        <taxon>Bacteria</taxon>
        <taxon>Bacillati</taxon>
        <taxon>Bacillota</taxon>
        <taxon>Bacilli</taxon>
        <taxon>Bacillales</taxon>
        <taxon>Alicyclobacillaceae</taxon>
        <taxon>Tumebacillus</taxon>
    </lineage>
</organism>
<comment type="caution">
    <text evidence="1">The sequence shown here is derived from an EMBL/GenBank/DDBJ whole genome shotgun (WGS) entry which is preliminary data.</text>
</comment>
<dbReference type="Proteomes" id="UP001208017">
    <property type="component" value="Unassembled WGS sequence"/>
</dbReference>
<accession>A0ABT3X946</accession>
<name>A0ABT3X946_9BACL</name>
<sequence length="108" mass="12291">MERNRSRRLFQRALDACVAVGGVARSEDVGRWQIRMKAPQIDAYQCCTCDLVVFDRDVTKCDFFCAVDALVGINPVMPRREYTVLLVTVTRDSPDMEIADFSGWEVQP</sequence>
<dbReference type="RefSeq" id="WP_267153432.1">
    <property type="nucleotide sequence ID" value="NZ_JAPMLT010000017.1"/>
</dbReference>
<evidence type="ECO:0000313" key="2">
    <source>
        <dbReference type="Proteomes" id="UP001208017"/>
    </source>
</evidence>
<gene>
    <name evidence="1" type="ORF">OS242_19885</name>
</gene>
<reference evidence="1 2" key="1">
    <citation type="submission" date="2022-11" db="EMBL/GenBank/DDBJ databases">
        <title>Study of microbial diversity in lake waters.</title>
        <authorList>
            <person name="Zhang J."/>
        </authorList>
    </citation>
    <scope>NUCLEOTIDE SEQUENCE [LARGE SCALE GENOMIC DNA]</scope>
    <source>
        <strain evidence="1 2">DT12</strain>
    </source>
</reference>
<evidence type="ECO:0000313" key="1">
    <source>
        <dbReference type="EMBL" id="MCX7572181.1"/>
    </source>
</evidence>